<feature type="compositionally biased region" description="Acidic residues" evidence="9">
    <location>
        <begin position="46"/>
        <end position="61"/>
    </location>
</feature>
<dbReference type="InterPro" id="IPR000504">
    <property type="entry name" value="RRM_dom"/>
</dbReference>
<evidence type="ECO:0000256" key="2">
    <source>
        <dbReference type="ARBA" id="ARBA00005819"/>
    </source>
</evidence>
<dbReference type="Proteomes" id="UP000294847">
    <property type="component" value="Chromosome 3"/>
</dbReference>
<dbReference type="VEuPathDB" id="FungiDB:M_BR32_EuGene_00127441"/>
<dbReference type="CDD" id="cd12263">
    <property type="entry name" value="RRM_ABT1_like"/>
    <property type="match status" value="1"/>
</dbReference>
<evidence type="ECO:0000256" key="3">
    <source>
        <dbReference type="ARBA" id="ARBA00022517"/>
    </source>
</evidence>
<feature type="compositionally biased region" description="Basic and acidic residues" evidence="9">
    <location>
        <begin position="76"/>
        <end position="86"/>
    </location>
</feature>
<dbReference type="GO" id="GO:0034462">
    <property type="term" value="P:small-subunit processome assembly"/>
    <property type="evidence" value="ECO:0007669"/>
    <property type="project" value="EnsemblFungi"/>
</dbReference>
<organism evidence="10 11">
    <name type="scientific">Pyricularia oryzae</name>
    <name type="common">Rice blast fungus</name>
    <name type="synonym">Magnaporthe oryzae</name>
    <dbReference type="NCBI Taxonomy" id="318829"/>
    <lineage>
        <taxon>Eukaryota</taxon>
        <taxon>Fungi</taxon>
        <taxon>Dikarya</taxon>
        <taxon>Ascomycota</taxon>
        <taxon>Pezizomycotina</taxon>
        <taxon>Sordariomycetes</taxon>
        <taxon>Sordariomycetidae</taxon>
        <taxon>Magnaporthales</taxon>
        <taxon>Pyriculariaceae</taxon>
        <taxon>Pyricularia</taxon>
    </lineage>
</organism>
<dbReference type="Pfam" id="PF00076">
    <property type="entry name" value="RRM_1"/>
    <property type="match status" value="1"/>
</dbReference>
<dbReference type="GO" id="GO:0001671">
    <property type="term" value="F:ATPase activator activity"/>
    <property type="evidence" value="ECO:0007669"/>
    <property type="project" value="EnsemblFungi"/>
</dbReference>
<feature type="compositionally biased region" description="Basic and acidic residues" evidence="9">
    <location>
        <begin position="302"/>
        <end position="316"/>
    </location>
</feature>
<name>A0A4P7NBC9_PYROR</name>
<evidence type="ECO:0000256" key="6">
    <source>
        <dbReference type="ARBA" id="ARBA00023242"/>
    </source>
</evidence>
<dbReference type="InterPro" id="IPR012677">
    <property type="entry name" value="Nucleotide-bd_a/b_plait_sf"/>
</dbReference>
<feature type="region of interest" description="Disordered" evidence="9">
    <location>
        <begin position="273"/>
        <end position="330"/>
    </location>
</feature>
<dbReference type="GO" id="GO:0000480">
    <property type="term" value="P:endonucleolytic cleavage in 5'-ETS of tricistronic rRNA transcript (SSU-rRNA, 5.8S rRNA, LSU-rRNA)"/>
    <property type="evidence" value="ECO:0007669"/>
    <property type="project" value="EnsemblFungi"/>
</dbReference>
<evidence type="ECO:0000256" key="9">
    <source>
        <dbReference type="SAM" id="MobiDB-lite"/>
    </source>
</evidence>
<dbReference type="InterPro" id="IPR039119">
    <property type="entry name" value="ABT1/Esf2"/>
</dbReference>
<dbReference type="GO" id="GO:0003723">
    <property type="term" value="F:RNA binding"/>
    <property type="evidence" value="ECO:0007669"/>
    <property type="project" value="UniProtKB-UniRule"/>
</dbReference>
<evidence type="ECO:0000256" key="4">
    <source>
        <dbReference type="ARBA" id="ARBA00022552"/>
    </source>
</evidence>
<dbReference type="SUPFAM" id="SSF54928">
    <property type="entry name" value="RNA-binding domain, RBD"/>
    <property type="match status" value="1"/>
</dbReference>
<dbReference type="InterPro" id="IPR035979">
    <property type="entry name" value="RBD_domain_sf"/>
</dbReference>
<dbReference type="AlphaFoldDB" id="A0A4P7NBC9"/>
<evidence type="ECO:0000313" key="10">
    <source>
        <dbReference type="EMBL" id="QBZ58366.1"/>
    </source>
</evidence>
<evidence type="ECO:0000256" key="8">
    <source>
        <dbReference type="ARBA" id="ARBA00032634"/>
    </source>
</evidence>
<dbReference type="EMBL" id="CP034206">
    <property type="protein sequence ID" value="QBZ58366.1"/>
    <property type="molecule type" value="Genomic_DNA"/>
</dbReference>
<dbReference type="GO" id="GO:0000447">
    <property type="term" value="P:endonucleolytic cleavage in ITS1 to separate SSU-rRNA from 5.8S rRNA and LSU-rRNA from tricistronic rRNA transcript (SSU-rRNA, 5.8S rRNA, LSU-rRNA)"/>
    <property type="evidence" value="ECO:0007669"/>
    <property type="project" value="EnsemblFungi"/>
</dbReference>
<evidence type="ECO:0000256" key="5">
    <source>
        <dbReference type="ARBA" id="ARBA00022884"/>
    </source>
</evidence>
<evidence type="ECO:0000313" key="11">
    <source>
        <dbReference type="Proteomes" id="UP000294847"/>
    </source>
</evidence>
<dbReference type="PANTHER" id="PTHR12311:SF7">
    <property type="entry name" value="ACTIVATOR OF BASAL TRANSCRIPTION 1"/>
    <property type="match status" value="1"/>
</dbReference>
<feature type="region of interest" description="Disordered" evidence="9">
    <location>
        <begin position="1"/>
        <end position="114"/>
    </location>
</feature>
<dbReference type="GO" id="GO:0032040">
    <property type="term" value="C:small-subunit processome"/>
    <property type="evidence" value="ECO:0007669"/>
    <property type="project" value="EnsemblFungi"/>
</dbReference>
<comment type="subcellular location">
    <subcellularLocation>
        <location evidence="1">Nucleus</location>
        <location evidence="1">Nucleolus</location>
    </subcellularLocation>
</comment>
<dbReference type="PANTHER" id="PTHR12311">
    <property type="entry name" value="ACTIVATOR OF BASAL TRANSCRIPTION 1"/>
    <property type="match status" value="1"/>
</dbReference>
<comment type="function">
    <text evidence="7">Involved in the small subunit (SSU) processome assembly and function, and in the 18S rRNA synthesis. Required for the early cleavages at sites A0, A1 and A2.</text>
</comment>
<reference evidence="10 11" key="1">
    <citation type="journal article" date="2019" name="Mol. Biol. Evol.">
        <title>Blast fungal genomes show frequent chromosomal changes, gene gains and losses, and effector gene turnover.</title>
        <authorList>
            <person name="Gomez Luciano L.B."/>
            <person name="Jason Tsai I."/>
            <person name="Chuma I."/>
            <person name="Tosa Y."/>
            <person name="Chen Y.H."/>
            <person name="Li J.Y."/>
            <person name="Li M.Y."/>
            <person name="Jade Lu M.Y."/>
            <person name="Nakayashiki H."/>
            <person name="Li W.H."/>
        </authorList>
    </citation>
    <scope>NUCLEOTIDE SEQUENCE [LARGE SCALE GENOMIC DNA]</scope>
    <source>
        <strain evidence="10">MZ5-1-6</strain>
    </source>
</reference>
<feature type="compositionally biased region" description="Basic and acidic residues" evidence="9">
    <location>
        <begin position="97"/>
        <end position="107"/>
    </location>
</feature>
<dbReference type="SMART" id="SM00360">
    <property type="entry name" value="RRM"/>
    <property type="match status" value="1"/>
</dbReference>
<dbReference type="PROSITE" id="PS50102">
    <property type="entry name" value="RRM"/>
    <property type="match status" value="1"/>
</dbReference>
<evidence type="ECO:0000256" key="1">
    <source>
        <dbReference type="ARBA" id="ARBA00004604"/>
    </source>
</evidence>
<dbReference type="GO" id="GO:0000472">
    <property type="term" value="P:endonucleolytic cleavage to generate mature 5'-end of SSU-rRNA from (SSU-rRNA, 5.8S rRNA, LSU-rRNA)"/>
    <property type="evidence" value="ECO:0007669"/>
    <property type="project" value="EnsemblFungi"/>
</dbReference>
<comment type="similarity">
    <text evidence="2">Belongs to the ESF2/ABP1 family.</text>
</comment>
<gene>
    <name evidence="10" type="ORF">PoMZ_03318</name>
</gene>
<sequence length="330" mass="36789">MAPEKRNHFLDADESDDDQSHGYNSEAEELTKGGRSAKRRKIGSDSDVDDDDDFSDQEDDNSALSPTQQLQDEDGASARDGAKGGDEGDGATSRPKTSKDAGPKLRTDAANPLKKNLVVTDKQIKKSGVVYLSRIPPFMKPSKLRSLLVPYGKINRIFLSPEDPEARKRRLKAGGNKKRCFVDGWVEFMDKKDAKAVAEVLNGQTIGGKKGSYYRDDIWTLLYLKGFKWHNLMEQIAAENLERANRMRAEIARSTKENKEFVRQAERAKVLEGIQSKKKAKGQGEEVENAQNDGGAVKSRSMKFEQVHVASKKETTEPPAQAQKTLRTLF</sequence>
<keyword evidence="5" id="KW-0694">RNA-binding</keyword>
<accession>A0A4P7NBC9</accession>
<keyword evidence="6" id="KW-0539">Nucleus</keyword>
<dbReference type="Gene3D" id="3.30.70.330">
    <property type="match status" value="1"/>
</dbReference>
<keyword evidence="3" id="KW-0690">Ribosome biogenesis</keyword>
<dbReference type="FunFam" id="3.30.70.330:FF:001147">
    <property type="entry name" value="Pre-rRNA-processing protein esf-2"/>
    <property type="match status" value="1"/>
</dbReference>
<keyword evidence="4" id="KW-0698">rRNA processing</keyword>
<dbReference type="InterPro" id="IPR034353">
    <property type="entry name" value="ABT1/ESF2_RRM"/>
</dbReference>
<feature type="compositionally biased region" description="Basic and acidic residues" evidence="9">
    <location>
        <begin position="1"/>
        <end position="11"/>
    </location>
</feature>
<evidence type="ECO:0000256" key="7">
    <source>
        <dbReference type="ARBA" id="ARBA00025024"/>
    </source>
</evidence>
<protein>
    <recommendedName>
        <fullName evidence="8">18S rRNA factor 2</fullName>
    </recommendedName>
</protein>
<proteinExistence type="inferred from homology"/>